<dbReference type="OMA" id="IVCGEHN"/>
<comment type="subcellular location">
    <subcellularLocation>
        <location evidence="1">Secreted</location>
    </subcellularLocation>
</comment>
<dbReference type="Proteomes" id="UP000318571">
    <property type="component" value="Chromosome 6"/>
</dbReference>
<dbReference type="SMART" id="SM00020">
    <property type="entry name" value="Tryp_SPc"/>
    <property type="match status" value="1"/>
</dbReference>
<dbReference type="Gene3D" id="2.40.10.10">
    <property type="entry name" value="Trypsin-like serine proteases"/>
    <property type="match status" value="1"/>
</dbReference>
<keyword evidence="3" id="KW-0732">Signal</keyword>
<sequence>MDAQSRQAVVGTDLESLSAETRQLNLEALAFPVGIGLGAVTAALFPGLFGFQGANRTTTTTTTSTTTTRRTTTTATTTTAVITTPTTATASTQGGVSVVTPGGVTINPTEGSVTTEPPIPIPAIQTEPSTILQNRLRCGVRQGGVRIIGGSPIERHQFPWLCSLKYKFPATNRFQHICGVTLISGPPDKTILVGAAHCFPKGDLPSSYRIVCGEHNINIDQEEGEVVLEVVELIPHEEYTNAALSGYDIAIFRVNDAPLINKLNERTIWPACLPQLSRSYKNERMAVAGWGVVKTKIIRGTKVTVKGLPPVANFVEVEQTLCTDVDNFNYPPGLLCASATGRDSCQGDSGGPLMAETQPGSNIYQWVGIVSFGVGCARRGFPGAYTRTSCYLEWIANKMGLEGVSTRADNSLEWSTGCHDEQEVSPFNDDYDDYSNGDIQAIVVHGRSKIPYGHASWQSYLSRILPPLRSSPVPTNSHGLHG</sequence>
<evidence type="ECO:0000259" key="6">
    <source>
        <dbReference type="PROSITE" id="PS50240"/>
    </source>
</evidence>
<dbReference type="STRING" id="6832.A0A553PNL3"/>
<keyword evidence="5" id="KW-0325">Glycoprotein</keyword>
<gene>
    <name evidence="7" type="ORF">TCAL_13358</name>
</gene>
<comment type="caution">
    <text evidence="7">The sequence shown here is derived from an EMBL/GenBank/DDBJ whole genome shotgun (WGS) entry which is preliminary data.</text>
</comment>
<evidence type="ECO:0000256" key="4">
    <source>
        <dbReference type="ARBA" id="ARBA00023157"/>
    </source>
</evidence>
<dbReference type="PANTHER" id="PTHR24252">
    <property type="entry name" value="ACROSIN-RELATED"/>
    <property type="match status" value="1"/>
</dbReference>
<dbReference type="Pfam" id="PF00089">
    <property type="entry name" value="Trypsin"/>
    <property type="match status" value="1"/>
</dbReference>
<keyword evidence="4" id="KW-1015">Disulfide bond</keyword>
<dbReference type="InterPro" id="IPR009003">
    <property type="entry name" value="Peptidase_S1_PA"/>
</dbReference>
<reference evidence="7 8" key="1">
    <citation type="journal article" date="2018" name="Nat. Ecol. Evol.">
        <title>Genomic signatures of mitonuclear coevolution across populations of Tigriopus californicus.</title>
        <authorList>
            <person name="Barreto F.S."/>
            <person name="Watson E.T."/>
            <person name="Lima T.G."/>
            <person name="Willett C.S."/>
            <person name="Edmands S."/>
            <person name="Li W."/>
            <person name="Burton R.S."/>
        </authorList>
    </citation>
    <scope>NUCLEOTIDE SEQUENCE [LARGE SCALE GENOMIC DNA]</scope>
    <source>
        <strain evidence="7 8">San Diego</strain>
    </source>
</reference>
<protein>
    <recommendedName>
        <fullName evidence="6">Peptidase S1 domain-containing protein</fullName>
    </recommendedName>
</protein>
<evidence type="ECO:0000256" key="1">
    <source>
        <dbReference type="ARBA" id="ARBA00004613"/>
    </source>
</evidence>
<dbReference type="EMBL" id="VCGU01000002">
    <property type="protein sequence ID" value="TRY79273.1"/>
    <property type="molecule type" value="Genomic_DNA"/>
</dbReference>
<proteinExistence type="predicted"/>
<dbReference type="GO" id="GO:0004252">
    <property type="term" value="F:serine-type endopeptidase activity"/>
    <property type="evidence" value="ECO:0007669"/>
    <property type="project" value="InterPro"/>
</dbReference>
<accession>A0A553PNL3</accession>
<dbReference type="FunFam" id="2.40.10.10:FF:000054">
    <property type="entry name" value="Complement C1r subcomponent"/>
    <property type="match status" value="1"/>
</dbReference>
<dbReference type="SUPFAM" id="SSF50494">
    <property type="entry name" value="Trypsin-like serine proteases"/>
    <property type="match status" value="1"/>
</dbReference>
<dbReference type="InterPro" id="IPR033116">
    <property type="entry name" value="TRYPSIN_SER"/>
</dbReference>
<evidence type="ECO:0000256" key="3">
    <source>
        <dbReference type="ARBA" id="ARBA00022729"/>
    </source>
</evidence>
<evidence type="ECO:0000313" key="7">
    <source>
        <dbReference type="EMBL" id="TRY79273.1"/>
    </source>
</evidence>
<dbReference type="InterPro" id="IPR043504">
    <property type="entry name" value="Peptidase_S1_PA_chymotrypsin"/>
</dbReference>
<dbReference type="InterPro" id="IPR001254">
    <property type="entry name" value="Trypsin_dom"/>
</dbReference>
<evidence type="ECO:0000256" key="2">
    <source>
        <dbReference type="ARBA" id="ARBA00022525"/>
    </source>
</evidence>
<organism evidence="7 8">
    <name type="scientific">Tigriopus californicus</name>
    <name type="common">Marine copepod</name>
    <dbReference type="NCBI Taxonomy" id="6832"/>
    <lineage>
        <taxon>Eukaryota</taxon>
        <taxon>Metazoa</taxon>
        <taxon>Ecdysozoa</taxon>
        <taxon>Arthropoda</taxon>
        <taxon>Crustacea</taxon>
        <taxon>Multicrustacea</taxon>
        <taxon>Hexanauplia</taxon>
        <taxon>Copepoda</taxon>
        <taxon>Harpacticoida</taxon>
        <taxon>Harpacticidae</taxon>
        <taxon>Tigriopus</taxon>
    </lineage>
</organism>
<dbReference type="AlphaFoldDB" id="A0A553PNL3"/>
<dbReference type="PANTHER" id="PTHR24252:SF7">
    <property type="entry name" value="HYALIN"/>
    <property type="match status" value="1"/>
</dbReference>
<evidence type="ECO:0000313" key="8">
    <source>
        <dbReference type="Proteomes" id="UP000318571"/>
    </source>
</evidence>
<feature type="domain" description="Peptidase S1" evidence="6">
    <location>
        <begin position="147"/>
        <end position="400"/>
    </location>
</feature>
<dbReference type="GO" id="GO:0006508">
    <property type="term" value="P:proteolysis"/>
    <property type="evidence" value="ECO:0007669"/>
    <property type="project" value="InterPro"/>
</dbReference>
<keyword evidence="2" id="KW-0964">Secreted</keyword>
<evidence type="ECO:0000256" key="5">
    <source>
        <dbReference type="ARBA" id="ARBA00023180"/>
    </source>
</evidence>
<dbReference type="OrthoDB" id="9425590at2759"/>
<keyword evidence="8" id="KW-1185">Reference proteome</keyword>
<name>A0A553PNL3_TIGCA</name>
<dbReference type="PROSITE" id="PS50240">
    <property type="entry name" value="TRYPSIN_DOM"/>
    <property type="match status" value="1"/>
</dbReference>
<dbReference type="PROSITE" id="PS00135">
    <property type="entry name" value="TRYPSIN_SER"/>
    <property type="match status" value="1"/>
</dbReference>
<dbReference type="GO" id="GO:0005576">
    <property type="term" value="C:extracellular region"/>
    <property type="evidence" value="ECO:0007669"/>
    <property type="project" value="UniProtKB-SubCell"/>
</dbReference>
<dbReference type="CDD" id="cd00190">
    <property type="entry name" value="Tryp_SPc"/>
    <property type="match status" value="1"/>
</dbReference>